<reference evidence="3 4" key="1">
    <citation type="journal article" date="2020" name="Int. J. Syst. Evol. Microbiol.">
        <title>Description and complete genome sequences of Bradyrhizobium symbiodeficiens sp. nov., a non-symbiotic bacterium associated with legumes native to Canada.</title>
        <authorList>
            <person name="Bromfield E.S.P."/>
            <person name="Cloutier S."/>
            <person name="Nguyen H.D.T."/>
        </authorList>
    </citation>
    <scope>NUCLEOTIDE SEQUENCE [LARGE SCALE GENOMIC DNA]</scope>
    <source>
        <strain evidence="3 4">101S1MB</strain>
    </source>
</reference>
<evidence type="ECO:0000256" key="1">
    <source>
        <dbReference type="SAM" id="MobiDB-lite"/>
    </source>
</evidence>
<gene>
    <name evidence="3" type="ORF">HAV00_13590</name>
</gene>
<name>A0A6G8ZSP7_9BRAD</name>
<organism evidence="3 4">
    <name type="scientific">Bradyrhizobium symbiodeficiens</name>
    <dbReference type="NCBI Taxonomy" id="1404367"/>
    <lineage>
        <taxon>Bacteria</taxon>
        <taxon>Pseudomonadati</taxon>
        <taxon>Pseudomonadota</taxon>
        <taxon>Alphaproteobacteria</taxon>
        <taxon>Hyphomicrobiales</taxon>
        <taxon>Nitrobacteraceae</taxon>
        <taxon>Bradyrhizobium</taxon>
    </lineage>
</organism>
<keyword evidence="2" id="KW-0732">Signal</keyword>
<feature type="signal peptide" evidence="2">
    <location>
        <begin position="1"/>
        <end position="19"/>
    </location>
</feature>
<dbReference type="AlphaFoldDB" id="A0A6G8ZSP7"/>
<proteinExistence type="predicted"/>
<dbReference type="Proteomes" id="UP000500895">
    <property type="component" value="Chromosome"/>
</dbReference>
<feature type="compositionally biased region" description="Polar residues" evidence="1">
    <location>
        <begin position="28"/>
        <end position="42"/>
    </location>
</feature>
<accession>A0A6G8ZSP7</accession>
<evidence type="ECO:0000313" key="4">
    <source>
        <dbReference type="Proteomes" id="UP000500895"/>
    </source>
</evidence>
<evidence type="ECO:0000313" key="3">
    <source>
        <dbReference type="EMBL" id="QIP07233.1"/>
    </source>
</evidence>
<feature type="chain" id="PRO_5043400212" evidence="2">
    <location>
        <begin position="20"/>
        <end position="73"/>
    </location>
</feature>
<sequence>MTKFFLTSLVIGGLSVAAAADANAWTRSATANGPRGTSTVTATGGCANGSCTRNVTRTGPAGNTYTRTGTVSR</sequence>
<evidence type="ECO:0000256" key="2">
    <source>
        <dbReference type="SAM" id="SignalP"/>
    </source>
</evidence>
<feature type="region of interest" description="Disordered" evidence="1">
    <location>
        <begin position="28"/>
        <end position="73"/>
    </location>
</feature>
<feature type="compositionally biased region" description="Polar residues" evidence="1">
    <location>
        <begin position="49"/>
        <end position="73"/>
    </location>
</feature>
<protein>
    <submittedName>
        <fullName evidence="3">Uncharacterized protein</fullName>
    </submittedName>
</protein>
<dbReference type="EMBL" id="CP050066">
    <property type="protein sequence ID" value="QIP07233.1"/>
    <property type="molecule type" value="Genomic_DNA"/>
</dbReference>
<dbReference type="RefSeq" id="WP_166467866.1">
    <property type="nucleotide sequence ID" value="NZ_CP050065.2"/>
</dbReference>